<feature type="region of interest" description="Disordered" evidence="1">
    <location>
        <begin position="110"/>
        <end position="135"/>
    </location>
</feature>
<reference evidence="3 4" key="1">
    <citation type="submission" date="2020-08" db="EMBL/GenBank/DDBJ databases">
        <title>Draft genome sequence of Parasphingopyxis sp. GrpM-11.</title>
        <authorList>
            <person name="Oh J."/>
            <person name="Roh D.-H."/>
        </authorList>
    </citation>
    <scope>NUCLEOTIDE SEQUENCE [LARGE SCALE GENOMIC DNA]</scope>
    <source>
        <strain evidence="3 4">GrpM-11</strain>
    </source>
</reference>
<evidence type="ECO:0000256" key="1">
    <source>
        <dbReference type="SAM" id="MobiDB-lite"/>
    </source>
</evidence>
<evidence type="ECO:0000313" key="3">
    <source>
        <dbReference type="EMBL" id="MBC2779192.1"/>
    </source>
</evidence>
<comment type="caution">
    <text evidence="3">The sequence shown here is derived from an EMBL/GenBank/DDBJ whole genome shotgun (WGS) entry which is preliminary data.</text>
</comment>
<evidence type="ECO:0000313" key="4">
    <source>
        <dbReference type="Proteomes" id="UP000564378"/>
    </source>
</evidence>
<evidence type="ECO:0000256" key="2">
    <source>
        <dbReference type="SAM" id="SignalP"/>
    </source>
</evidence>
<sequence length="135" mass="14979">MKNALITFSIAGFALGSAPALADHHEGAEPEQARIPFADSRGIRNWRADDGEDAILIEGRGGQWYRAEFMRRCMGLNFSNAVGFETRGAGSFDRFSVVRTRDDRCQVRSLYEIPDPDAPAETEAEPETEHGHDSH</sequence>
<proteinExistence type="predicted"/>
<keyword evidence="2" id="KW-0732">Signal</keyword>
<dbReference type="AlphaFoldDB" id="A0A842I1Q4"/>
<evidence type="ECO:0008006" key="5">
    <source>
        <dbReference type="Google" id="ProtNLM"/>
    </source>
</evidence>
<protein>
    <recommendedName>
        <fullName evidence="5">Beta/Gamma crystallin</fullName>
    </recommendedName>
</protein>
<keyword evidence="4" id="KW-1185">Reference proteome</keyword>
<dbReference type="Pfam" id="PF20101">
    <property type="entry name" value="DUF6491"/>
    <property type="match status" value="1"/>
</dbReference>
<gene>
    <name evidence="3" type="ORF">H6P80_16320</name>
</gene>
<dbReference type="Proteomes" id="UP000564378">
    <property type="component" value="Unassembled WGS sequence"/>
</dbReference>
<feature type="chain" id="PRO_5032608345" description="Beta/Gamma crystallin" evidence="2">
    <location>
        <begin position="23"/>
        <end position="135"/>
    </location>
</feature>
<dbReference type="EMBL" id="JACJVJ010000003">
    <property type="protein sequence ID" value="MBC2779192.1"/>
    <property type="molecule type" value="Genomic_DNA"/>
</dbReference>
<feature type="compositionally biased region" description="Acidic residues" evidence="1">
    <location>
        <begin position="114"/>
        <end position="126"/>
    </location>
</feature>
<dbReference type="InterPro" id="IPR045500">
    <property type="entry name" value="DUF6491"/>
</dbReference>
<feature type="signal peptide" evidence="2">
    <location>
        <begin position="1"/>
        <end position="22"/>
    </location>
</feature>
<accession>A0A842I1Q4</accession>
<dbReference type="RefSeq" id="WP_185802475.1">
    <property type="nucleotide sequence ID" value="NZ_JACJVJ010000003.1"/>
</dbReference>
<organism evidence="3 4">
    <name type="scientific">Parasphingopyxis marina</name>
    <dbReference type="NCBI Taxonomy" id="2761622"/>
    <lineage>
        <taxon>Bacteria</taxon>
        <taxon>Pseudomonadati</taxon>
        <taxon>Pseudomonadota</taxon>
        <taxon>Alphaproteobacteria</taxon>
        <taxon>Sphingomonadales</taxon>
        <taxon>Sphingomonadaceae</taxon>
        <taxon>Parasphingopyxis</taxon>
    </lineage>
</organism>
<name>A0A842I1Q4_9SPHN</name>